<dbReference type="Pfam" id="PF01425">
    <property type="entry name" value="Amidase"/>
    <property type="match status" value="1"/>
</dbReference>
<dbReference type="EC" id="3.5.1.4" evidence="3"/>
<dbReference type="PANTHER" id="PTHR11895">
    <property type="entry name" value="TRANSAMIDASE"/>
    <property type="match status" value="1"/>
</dbReference>
<comment type="similarity">
    <text evidence="1">Belongs to the amidase family.</text>
</comment>
<evidence type="ECO:0000256" key="1">
    <source>
        <dbReference type="ARBA" id="ARBA00009199"/>
    </source>
</evidence>
<dbReference type="InterPro" id="IPR000120">
    <property type="entry name" value="Amidase"/>
</dbReference>
<dbReference type="Gene3D" id="3.90.1300.10">
    <property type="entry name" value="Amidase signature (AS) domain"/>
    <property type="match status" value="1"/>
</dbReference>
<dbReference type="InterPro" id="IPR023631">
    <property type="entry name" value="Amidase_dom"/>
</dbReference>
<keyword evidence="4" id="KW-1185">Reference proteome</keyword>
<keyword evidence="3" id="KW-0378">Hydrolase</keyword>
<feature type="domain" description="Amidase" evidence="2">
    <location>
        <begin position="25"/>
        <end position="445"/>
    </location>
</feature>
<sequence length="482" mass="50789">MTSDRIPGPAVCARALAAGEMTSRELVERTLARIQAAQPTVNAFRVVRGEAALLEAEAADRLLAAGVRRPLLGVPVAVKDDMDVAGEPTAFGCPGEFPPAAEDGEAVRRLRAAGAVIVGKTNTCELGQWPFTEGPAFGATRNPWNLRHTPGGSSGGSAAAVAAGLVPAALGSDGAGSVRIPAAWTHLVGIKPQRGRISTWPSPESFYGITVNGTLARTVADAALLLDAASGNHDGERHRPPALDISAAVGRDPGRLRIALSLKPPFTALPARLDPRVRERVLALAERLAALGHVVEEAEPRYGQIGLAFVPRATAGLAEWVRNVPSPDLLDRRTRDAARLGRLLGGAPLRVAQRAEATLHRRVGALFTTYDVLLAPTTAAPPPRIGTLANMNGWNTDRAMIAACPYAWPWNVLGWPGISVPAGFVGDGLPVGAQLLGPANSEPLLVSLAAQLESDRRWDGRWPRYADALDARATQERANRTL</sequence>
<dbReference type="PROSITE" id="PS00571">
    <property type="entry name" value="AMIDASES"/>
    <property type="match status" value="1"/>
</dbReference>
<dbReference type="EMBL" id="CP106793">
    <property type="protein sequence ID" value="UXY18225.1"/>
    <property type="molecule type" value="Genomic_DNA"/>
</dbReference>
<dbReference type="SUPFAM" id="SSF75304">
    <property type="entry name" value="Amidase signature (AS) enzymes"/>
    <property type="match status" value="1"/>
</dbReference>
<protein>
    <submittedName>
        <fullName evidence="3">Amidase</fullName>
        <ecNumber evidence="3">3.5.1.4</ecNumber>
    </submittedName>
</protein>
<evidence type="ECO:0000313" key="4">
    <source>
        <dbReference type="Proteomes" id="UP001061298"/>
    </source>
</evidence>
<dbReference type="NCBIfam" id="NF004717">
    <property type="entry name" value="PRK06061.1"/>
    <property type="match status" value="1"/>
</dbReference>
<evidence type="ECO:0000313" key="3">
    <source>
        <dbReference type="EMBL" id="UXY18225.1"/>
    </source>
</evidence>
<reference evidence="3" key="1">
    <citation type="submission" date="2022-10" db="EMBL/GenBank/DDBJ databases">
        <authorList>
            <person name="Mo P."/>
        </authorList>
    </citation>
    <scope>NUCLEOTIDE SEQUENCE</scope>
    <source>
        <strain evidence="3">HUAS 13-4</strain>
    </source>
</reference>
<name>A0ABY6DV34_9ACTN</name>
<gene>
    <name evidence="3" type="ORF">N8I84_05415</name>
</gene>
<evidence type="ECO:0000259" key="2">
    <source>
        <dbReference type="Pfam" id="PF01425"/>
    </source>
</evidence>
<accession>A0ABY6DV34</accession>
<dbReference type="GO" id="GO:0004040">
    <property type="term" value="F:amidase activity"/>
    <property type="evidence" value="ECO:0007669"/>
    <property type="project" value="UniProtKB-EC"/>
</dbReference>
<organism evidence="3 4">
    <name type="scientific">Streptomyces cynarae</name>
    <dbReference type="NCBI Taxonomy" id="2981134"/>
    <lineage>
        <taxon>Bacteria</taxon>
        <taxon>Bacillati</taxon>
        <taxon>Actinomycetota</taxon>
        <taxon>Actinomycetes</taxon>
        <taxon>Kitasatosporales</taxon>
        <taxon>Streptomycetaceae</taxon>
        <taxon>Streptomyces</taxon>
    </lineage>
</organism>
<dbReference type="Proteomes" id="UP001061298">
    <property type="component" value="Chromosome"/>
</dbReference>
<proteinExistence type="inferred from homology"/>
<dbReference type="InterPro" id="IPR036928">
    <property type="entry name" value="AS_sf"/>
</dbReference>
<dbReference type="PANTHER" id="PTHR11895:SF7">
    <property type="entry name" value="GLUTAMYL-TRNA(GLN) AMIDOTRANSFERASE SUBUNIT A, MITOCHONDRIAL"/>
    <property type="match status" value="1"/>
</dbReference>
<dbReference type="InterPro" id="IPR020556">
    <property type="entry name" value="Amidase_CS"/>
</dbReference>
<dbReference type="RefSeq" id="WP_263228480.1">
    <property type="nucleotide sequence ID" value="NZ_CP106793.1"/>
</dbReference>